<proteinExistence type="predicted"/>
<feature type="transmembrane region" description="Helical" evidence="1">
    <location>
        <begin position="533"/>
        <end position="551"/>
    </location>
</feature>
<feature type="transmembrane region" description="Helical" evidence="1">
    <location>
        <begin position="87"/>
        <end position="108"/>
    </location>
</feature>
<sequence>MTTMMNLFKRKPDPAGGNTPLPDTPADLFIHSRWLQVFDRFRGLLIRLGINYPQFRLILGYKLYMDAVDPNFMTTLTNGRRRAGKNAFLRGLWIYALVSLLLTAVIVAMPGNPVLILGAALLYYSTMYMTVLVQAFSGSLLDVRDVAILDTRGVGERTRSAAQTAHILVYVLSLFAALMAIPIVGSFYSLGVLGGILFLVSALVLLVVNYVLSIGIYAVILRFFHGERLKNILSMIQIAILIISVALPQVVNIITQLSSRGAVAAVVKASGFHWYMAIVYPFWFAGPNGWLASGQANPGGILTGLMLAAFILSLFAYGPAMRRLTTNLSKLNEESIEPAHTGWFFRLVRQLVPRSRDQRTFFTLSWRMMQANADYKMRVYPQLASGLVIMIPLALIPFGLADGTHRNFWTTLQGSWTWSFLQVYAIAELPVAVYFLRFSQHPEAMKIFATLPRFDKSVLYREAIRTVYLRLAVPLILVLGLITLIFLPPLHVLSNTILALGVGLLMTLLNGMFMSGTAPYSQVFQTGQVNTGATWAASLLDFIIALAAGLLGAFVPWWAVLIVGTVILAGGWVVLGRSFKDANFILPGEADFN</sequence>
<feature type="transmembrane region" description="Helical" evidence="1">
    <location>
        <begin position="493"/>
        <end position="513"/>
    </location>
</feature>
<feature type="transmembrane region" description="Helical" evidence="1">
    <location>
        <begin position="416"/>
        <end position="436"/>
    </location>
</feature>
<dbReference type="AlphaFoldDB" id="A0A0R1XMB9"/>
<protein>
    <submittedName>
        <fullName evidence="2">Uncharacterized protein</fullName>
    </submittedName>
</protein>
<accession>A0A0R1XMB9</accession>
<organism evidence="2 3">
    <name type="scientific">Schleiferilactobacillus harbinensis DSM 16991</name>
    <dbReference type="NCBI Taxonomy" id="1122147"/>
    <lineage>
        <taxon>Bacteria</taxon>
        <taxon>Bacillati</taxon>
        <taxon>Bacillota</taxon>
        <taxon>Bacilli</taxon>
        <taxon>Lactobacillales</taxon>
        <taxon>Lactobacillaceae</taxon>
        <taxon>Schleiferilactobacillus</taxon>
    </lineage>
</organism>
<comment type="caution">
    <text evidence="2">The sequence shown here is derived from an EMBL/GenBank/DDBJ whole genome shotgun (WGS) entry which is preliminary data.</text>
</comment>
<feature type="transmembrane region" description="Helical" evidence="1">
    <location>
        <begin position="557"/>
        <end position="575"/>
    </location>
</feature>
<reference evidence="2 3" key="1">
    <citation type="journal article" date="2015" name="Genome Announc.">
        <title>Expanding the biotechnology potential of lactobacilli through comparative genomics of 213 strains and associated genera.</title>
        <authorList>
            <person name="Sun Z."/>
            <person name="Harris H.M."/>
            <person name="McCann A."/>
            <person name="Guo C."/>
            <person name="Argimon S."/>
            <person name="Zhang W."/>
            <person name="Yang X."/>
            <person name="Jeffery I.B."/>
            <person name="Cooney J.C."/>
            <person name="Kagawa T.F."/>
            <person name="Liu W."/>
            <person name="Song Y."/>
            <person name="Salvetti E."/>
            <person name="Wrobel A."/>
            <person name="Rasinkangas P."/>
            <person name="Parkhill J."/>
            <person name="Rea M.C."/>
            <person name="O'Sullivan O."/>
            <person name="Ritari J."/>
            <person name="Douillard F.P."/>
            <person name="Paul Ross R."/>
            <person name="Yang R."/>
            <person name="Briner A.E."/>
            <person name="Felis G.E."/>
            <person name="de Vos W.M."/>
            <person name="Barrangou R."/>
            <person name="Klaenhammer T.R."/>
            <person name="Caufield P.W."/>
            <person name="Cui Y."/>
            <person name="Zhang H."/>
            <person name="O'Toole P.W."/>
        </authorList>
    </citation>
    <scope>NUCLEOTIDE SEQUENCE [LARGE SCALE GENOMIC DNA]</scope>
    <source>
        <strain evidence="2 3">DSM 16991</strain>
    </source>
</reference>
<evidence type="ECO:0000256" key="1">
    <source>
        <dbReference type="SAM" id="Phobius"/>
    </source>
</evidence>
<feature type="transmembrane region" description="Helical" evidence="1">
    <location>
        <begin position="167"/>
        <end position="190"/>
    </location>
</feature>
<dbReference type="Proteomes" id="UP000050949">
    <property type="component" value="Unassembled WGS sequence"/>
</dbReference>
<gene>
    <name evidence="2" type="ORF">FC91_GL001805</name>
</gene>
<dbReference type="eggNOG" id="ENOG502Z7WB">
    <property type="taxonomic scope" value="Bacteria"/>
</dbReference>
<name>A0A0R1XMB9_9LACO</name>
<feature type="transmembrane region" description="Helical" evidence="1">
    <location>
        <begin position="114"/>
        <end position="136"/>
    </location>
</feature>
<keyword evidence="1" id="KW-1133">Transmembrane helix</keyword>
<dbReference type="EMBL" id="AZFW01000032">
    <property type="protein sequence ID" value="KRM28342.1"/>
    <property type="molecule type" value="Genomic_DNA"/>
</dbReference>
<feature type="transmembrane region" description="Helical" evidence="1">
    <location>
        <begin position="467"/>
        <end position="487"/>
    </location>
</feature>
<keyword evidence="1" id="KW-0812">Transmembrane</keyword>
<evidence type="ECO:0000313" key="3">
    <source>
        <dbReference type="Proteomes" id="UP000050949"/>
    </source>
</evidence>
<feature type="transmembrane region" description="Helical" evidence="1">
    <location>
        <begin position="300"/>
        <end position="320"/>
    </location>
</feature>
<keyword evidence="1" id="KW-0472">Membrane</keyword>
<feature type="transmembrane region" description="Helical" evidence="1">
    <location>
        <begin position="196"/>
        <end position="220"/>
    </location>
</feature>
<feature type="transmembrane region" description="Helical" evidence="1">
    <location>
        <begin position="377"/>
        <end position="396"/>
    </location>
</feature>
<dbReference type="PATRIC" id="fig|1122147.4.peg.1873"/>
<evidence type="ECO:0000313" key="2">
    <source>
        <dbReference type="EMBL" id="KRM28342.1"/>
    </source>
</evidence>